<dbReference type="GO" id="GO:0015689">
    <property type="term" value="P:molybdate ion transport"/>
    <property type="evidence" value="ECO:0007669"/>
    <property type="project" value="TreeGrafter"/>
</dbReference>
<dbReference type="SUPFAM" id="SSF53850">
    <property type="entry name" value="Periplasmic binding protein-like II"/>
    <property type="match status" value="1"/>
</dbReference>
<evidence type="ECO:0008006" key="3">
    <source>
        <dbReference type="Google" id="ProtNLM"/>
    </source>
</evidence>
<dbReference type="Pfam" id="PF13531">
    <property type="entry name" value="SBP_bac_11"/>
    <property type="match status" value="1"/>
</dbReference>
<protein>
    <recommendedName>
        <fullName evidence="3">ABC transporter substrate-binding protein</fullName>
    </recommendedName>
</protein>
<accession>K8PN19</accession>
<name>K8PN19_9BRAD</name>
<proteinExistence type="predicted"/>
<dbReference type="PATRIC" id="fig|883078.3.peg.1311"/>
<evidence type="ECO:0000313" key="1">
    <source>
        <dbReference type="EMBL" id="EKS42184.1"/>
    </source>
</evidence>
<comment type="caution">
    <text evidence="1">The sequence shown here is derived from an EMBL/GenBank/DDBJ whole genome shotgun (WGS) entry which is preliminary data.</text>
</comment>
<keyword evidence="2" id="KW-1185">Reference proteome</keyword>
<dbReference type="Proteomes" id="UP000001096">
    <property type="component" value="Unassembled WGS sequence"/>
</dbReference>
<gene>
    <name evidence="1" type="ORF">HMPREF9695_01276</name>
</gene>
<dbReference type="HOGENOM" id="CLU_065753_0_0_5"/>
<dbReference type="Gene3D" id="3.40.190.10">
    <property type="entry name" value="Periplasmic binding protein-like II"/>
    <property type="match status" value="2"/>
</dbReference>
<evidence type="ECO:0000313" key="2">
    <source>
        <dbReference type="Proteomes" id="UP000001096"/>
    </source>
</evidence>
<dbReference type="InterPro" id="IPR050682">
    <property type="entry name" value="ModA/WtpA"/>
</dbReference>
<organism evidence="1 2">
    <name type="scientific">Afipia broomeae ATCC 49717</name>
    <dbReference type="NCBI Taxonomy" id="883078"/>
    <lineage>
        <taxon>Bacteria</taxon>
        <taxon>Pseudomonadati</taxon>
        <taxon>Pseudomonadota</taxon>
        <taxon>Alphaproteobacteria</taxon>
        <taxon>Hyphomicrobiales</taxon>
        <taxon>Nitrobacteraceae</taxon>
        <taxon>Afipia</taxon>
    </lineage>
</organism>
<dbReference type="EMBL" id="AGWX01000001">
    <property type="protein sequence ID" value="EKS42184.1"/>
    <property type="molecule type" value="Genomic_DNA"/>
</dbReference>
<dbReference type="PANTHER" id="PTHR30632">
    <property type="entry name" value="MOLYBDATE-BINDING PERIPLASMIC PROTEIN"/>
    <property type="match status" value="1"/>
</dbReference>
<reference evidence="1 2" key="1">
    <citation type="submission" date="2012-04" db="EMBL/GenBank/DDBJ databases">
        <title>The Genome Sequence of Afipia broomeae ATCC 49717.</title>
        <authorList>
            <consortium name="The Broad Institute Genome Sequencing Platform"/>
            <person name="Earl A."/>
            <person name="Ward D."/>
            <person name="Feldgarden M."/>
            <person name="Gevers D."/>
            <person name="Huys G."/>
            <person name="Walker B."/>
            <person name="Young S.K."/>
            <person name="Zeng Q."/>
            <person name="Gargeya S."/>
            <person name="Fitzgerald M."/>
            <person name="Haas B."/>
            <person name="Abouelleil A."/>
            <person name="Alvarado L."/>
            <person name="Arachchi H.M."/>
            <person name="Berlin A."/>
            <person name="Chapman S.B."/>
            <person name="Goldberg J."/>
            <person name="Griggs A."/>
            <person name="Gujja S."/>
            <person name="Hansen M."/>
            <person name="Howarth C."/>
            <person name="Imamovic A."/>
            <person name="Larimer J."/>
            <person name="McCowen C."/>
            <person name="Montmayeur A."/>
            <person name="Murphy C."/>
            <person name="Neiman D."/>
            <person name="Pearson M."/>
            <person name="Priest M."/>
            <person name="Roberts A."/>
            <person name="Saif S."/>
            <person name="Shea T."/>
            <person name="Sisk P."/>
            <person name="Sykes S."/>
            <person name="Wortman J."/>
            <person name="Nusbaum C."/>
            <person name="Birren B."/>
        </authorList>
    </citation>
    <scope>NUCLEOTIDE SEQUENCE [LARGE SCALE GENOMIC DNA]</scope>
    <source>
        <strain evidence="1 2">ATCC 49717</strain>
    </source>
</reference>
<dbReference type="AlphaFoldDB" id="K8PN19"/>
<dbReference type="PANTHER" id="PTHR30632:SF0">
    <property type="entry name" value="SULFATE-BINDING PROTEIN"/>
    <property type="match status" value="1"/>
</dbReference>
<sequence length="352" mass="38498">MNRLVQTLPRTRSDVVLTIRNPGSKSLVVALLGLLALMSEPVRTAVAQREAVGTIPVIPVGKENDVKFYAVDGSVTKGRTALELMPKSDLVLWLAGNQFFAMDEVISAFQRKRAGISVGLITLPPGLLLQAIKAGGWTYDGKEYPGGPDIYASVNLGHLKELKKSNLMSSFMVYMHNELQIMVAKGNPKKVLGIKDLVRVDVRTSMPNPVNEGIMQFYARKVLERHGIWQQIAAGKECVSCDTTATNWFTAVHHRETPERIKANVSDAGIVWKTEVLEALRAGADIDAVELPEQDSLRNEVSYVIGALNNSGHRQASEAFLGFLRSLEGQGAYAKFGFVKASGDELVLKPIE</sequence>
<dbReference type="GO" id="GO:0030973">
    <property type="term" value="F:molybdate ion binding"/>
    <property type="evidence" value="ECO:0007669"/>
    <property type="project" value="TreeGrafter"/>
</dbReference>
<dbReference type="eggNOG" id="COG0725">
    <property type="taxonomic scope" value="Bacteria"/>
</dbReference>